<evidence type="ECO:0000313" key="2">
    <source>
        <dbReference type="EMBL" id="QCF27299.1"/>
    </source>
</evidence>
<dbReference type="InterPro" id="IPR006311">
    <property type="entry name" value="TAT_signal"/>
</dbReference>
<keyword evidence="3" id="KW-1185">Reference proteome</keyword>
<dbReference type="EMBL" id="CP031093">
    <property type="protein sequence ID" value="QCF27299.1"/>
    <property type="molecule type" value="Genomic_DNA"/>
</dbReference>
<sequence length="192" mass="20821">MSRRGFLRTGLAGAALLGTASAGIGLTGCSDAPKGSHKVDGNSVQYHFLTDDDRLLLLALSPAILADALPQGQDQRQQSLNQTVAGIDAAIYRFSPSMQSEFRQLFDLLHFSPTRALAAGVWQGWDTVDPERANVFLNRWKDSSIDLFTSAYIGLVKVTNVAFYGMPATWSNSHYPGPPAYALTALPQFQKS</sequence>
<dbReference type="Proteomes" id="UP000298049">
    <property type="component" value="Chromosome"/>
</dbReference>
<dbReference type="KEGG" id="hmi:soil367_15935"/>
<reference evidence="2 3" key="1">
    <citation type="submission" date="2018-07" db="EMBL/GenBank/DDBJ databases">
        <title>Marsedoiliclastica nanhaica gen. nov. sp. nov., a novel marine hydrocarbonoclastic bacterium isolated from an in-situ enriched hydrocarbon-degrading consortium in deep-sea sediment.</title>
        <authorList>
            <person name="Dong C."/>
            <person name="Ma T."/>
            <person name="Liu R."/>
            <person name="Shao Z."/>
        </authorList>
    </citation>
    <scope>NUCLEOTIDE SEQUENCE [LARGE SCALE GENOMIC DNA]</scope>
    <source>
        <strain evidence="3">soil36-7</strain>
    </source>
</reference>
<organism evidence="2 3">
    <name type="scientific">Hydrocarboniclastica marina</name>
    <dbReference type="NCBI Taxonomy" id="2259620"/>
    <lineage>
        <taxon>Bacteria</taxon>
        <taxon>Pseudomonadati</taxon>
        <taxon>Pseudomonadota</taxon>
        <taxon>Gammaproteobacteria</taxon>
        <taxon>Alteromonadales</taxon>
        <taxon>Alteromonadaceae</taxon>
        <taxon>Hydrocarboniclastica</taxon>
    </lineage>
</organism>
<feature type="chain" id="PRO_5020665629" description="Gluconate 2-dehydrogenase subunit 3 family protein" evidence="1">
    <location>
        <begin position="23"/>
        <end position="192"/>
    </location>
</feature>
<evidence type="ECO:0000313" key="3">
    <source>
        <dbReference type="Proteomes" id="UP000298049"/>
    </source>
</evidence>
<dbReference type="PROSITE" id="PS51257">
    <property type="entry name" value="PROKAR_LIPOPROTEIN"/>
    <property type="match status" value="1"/>
</dbReference>
<accession>A0A4P7XJI7</accession>
<feature type="signal peptide" evidence="1">
    <location>
        <begin position="1"/>
        <end position="22"/>
    </location>
</feature>
<protein>
    <recommendedName>
        <fullName evidence="4">Gluconate 2-dehydrogenase subunit 3 family protein</fullName>
    </recommendedName>
</protein>
<proteinExistence type="predicted"/>
<keyword evidence="1" id="KW-0732">Signal</keyword>
<gene>
    <name evidence="2" type="ORF">soil367_15935</name>
</gene>
<name>A0A4P7XJI7_9ALTE</name>
<evidence type="ECO:0000256" key="1">
    <source>
        <dbReference type="SAM" id="SignalP"/>
    </source>
</evidence>
<evidence type="ECO:0008006" key="4">
    <source>
        <dbReference type="Google" id="ProtNLM"/>
    </source>
</evidence>
<dbReference type="PROSITE" id="PS51318">
    <property type="entry name" value="TAT"/>
    <property type="match status" value="1"/>
</dbReference>
<dbReference type="AlphaFoldDB" id="A0A4P7XJI7"/>